<evidence type="ECO:0000256" key="2">
    <source>
        <dbReference type="ARBA" id="ARBA00022679"/>
    </source>
</evidence>
<evidence type="ECO:0000259" key="8">
    <source>
        <dbReference type="Pfam" id="PF25041"/>
    </source>
</evidence>
<dbReference type="KEGG" id="dfa:DFA_03638"/>
<feature type="region of interest" description="Disordered" evidence="5">
    <location>
        <begin position="391"/>
        <end position="468"/>
    </location>
</feature>
<feature type="coiled-coil region" evidence="4">
    <location>
        <begin position="499"/>
        <end position="526"/>
    </location>
</feature>
<comment type="similarity">
    <text evidence="1">Belongs to the UFL1 family.</text>
</comment>
<dbReference type="Pfam" id="PF23659">
    <property type="entry name" value="UFL1"/>
    <property type="match status" value="1"/>
</dbReference>
<dbReference type="InterPro" id="IPR056580">
    <property type="entry name" value="Ufl1_dom"/>
</dbReference>
<organism evidence="9 10">
    <name type="scientific">Cavenderia fasciculata</name>
    <name type="common">Slime mold</name>
    <name type="synonym">Dictyostelium fasciculatum</name>
    <dbReference type="NCBI Taxonomy" id="261658"/>
    <lineage>
        <taxon>Eukaryota</taxon>
        <taxon>Amoebozoa</taxon>
        <taxon>Evosea</taxon>
        <taxon>Eumycetozoa</taxon>
        <taxon>Dictyostelia</taxon>
        <taxon>Acytosteliales</taxon>
        <taxon>Cavenderiaceae</taxon>
        <taxon>Cavenderia</taxon>
    </lineage>
</organism>
<dbReference type="GO" id="GO:1990592">
    <property type="term" value="P:protein K69-linked ufmylation"/>
    <property type="evidence" value="ECO:0007669"/>
    <property type="project" value="TreeGrafter"/>
</dbReference>
<dbReference type="InterPro" id="IPR056761">
    <property type="entry name" value="Ufl1-like_C"/>
</dbReference>
<proteinExistence type="inferred from homology"/>
<dbReference type="GeneID" id="14876937"/>
<dbReference type="EMBL" id="GL883006">
    <property type="protein sequence ID" value="EGG25389.1"/>
    <property type="molecule type" value="Genomic_DNA"/>
</dbReference>
<evidence type="ECO:0000256" key="5">
    <source>
        <dbReference type="SAM" id="MobiDB-lite"/>
    </source>
</evidence>
<feature type="compositionally biased region" description="Polar residues" evidence="5">
    <location>
        <begin position="391"/>
        <end position="405"/>
    </location>
</feature>
<dbReference type="InterPro" id="IPR056579">
    <property type="entry name" value="Ufl1_N"/>
</dbReference>
<evidence type="ECO:0000313" key="9">
    <source>
        <dbReference type="EMBL" id="EGG25389.1"/>
    </source>
</evidence>
<dbReference type="Pfam" id="PF25041">
    <property type="entry name" value="UFL1_C"/>
    <property type="match status" value="1"/>
</dbReference>
<accession>F4PIG0</accession>
<dbReference type="Proteomes" id="UP000007797">
    <property type="component" value="Unassembled WGS sequence"/>
</dbReference>
<name>F4PIG0_CACFS</name>
<dbReference type="Pfam" id="PF25870">
    <property type="entry name" value="WHD_UFL1_5th"/>
    <property type="match status" value="1"/>
</dbReference>
<dbReference type="GO" id="GO:0034976">
    <property type="term" value="P:response to endoplasmic reticulum stress"/>
    <property type="evidence" value="ECO:0007669"/>
    <property type="project" value="TreeGrafter"/>
</dbReference>
<feature type="domain" description="E3 UFM1-protein ligase-like C-terminal" evidence="8">
    <location>
        <begin position="646"/>
        <end position="734"/>
    </location>
</feature>
<evidence type="ECO:0000259" key="6">
    <source>
        <dbReference type="Pfam" id="PF09743"/>
    </source>
</evidence>
<gene>
    <name evidence="9" type="ORF">DFA_03638</name>
</gene>
<dbReference type="GO" id="GO:0032434">
    <property type="term" value="P:regulation of proteasomal ubiquitin-dependent protein catabolic process"/>
    <property type="evidence" value="ECO:0007669"/>
    <property type="project" value="TreeGrafter"/>
</dbReference>
<feature type="domain" description="E3 UFM1-protein ligase 1-like" evidence="7">
    <location>
        <begin position="527"/>
        <end position="640"/>
    </location>
</feature>
<keyword evidence="10" id="KW-1185">Reference proteome</keyword>
<dbReference type="InterPro" id="IPR018611">
    <property type="entry name" value="Ufl1"/>
</dbReference>
<feature type="compositionally biased region" description="Low complexity" evidence="5">
    <location>
        <begin position="755"/>
        <end position="773"/>
    </location>
</feature>
<keyword evidence="3" id="KW-0833">Ubl conjugation pathway</keyword>
<evidence type="ECO:0000256" key="4">
    <source>
        <dbReference type="SAM" id="Coils"/>
    </source>
</evidence>
<dbReference type="PANTHER" id="PTHR31057">
    <property type="entry name" value="E3 UFM1-PROTEIN LIGASE 1"/>
    <property type="match status" value="1"/>
</dbReference>
<dbReference type="OrthoDB" id="10258297at2759"/>
<evidence type="ECO:0008006" key="11">
    <source>
        <dbReference type="Google" id="ProtNLM"/>
    </source>
</evidence>
<dbReference type="GO" id="GO:0005789">
    <property type="term" value="C:endoplasmic reticulum membrane"/>
    <property type="evidence" value="ECO:0007669"/>
    <property type="project" value="TreeGrafter"/>
</dbReference>
<feature type="region of interest" description="Disordered" evidence="5">
    <location>
        <begin position="749"/>
        <end position="773"/>
    </location>
</feature>
<evidence type="ECO:0000313" key="10">
    <source>
        <dbReference type="Proteomes" id="UP000007797"/>
    </source>
</evidence>
<evidence type="ECO:0000256" key="1">
    <source>
        <dbReference type="ARBA" id="ARBA00010789"/>
    </source>
</evidence>
<keyword evidence="4" id="KW-0175">Coiled coil</keyword>
<dbReference type="GO" id="GO:0061666">
    <property type="term" value="F:UFM1 ligase activity"/>
    <property type="evidence" value="ECO:0007669"/>
    <property type="project" value="InterPro"/>
</dbReference>
<evidence type="ECO:0000259" key="7">
    <source>
        <dbReference type="Pfam" id="PF23659"/>
    </source>
</evidence>
<evidence type="ECO:0000256" key="3">
    <source>
        <dbReference type="ARBA" id="ARBA00022786"/>
    </source>
</evidence>
<reference evidence="10" key="1">
    <citation type="journal article" date="2011" name="Genome Res.">
        <title>Phylogeny-wide analysis of social amoeba genomes highlights ancient origins for complex intercellular communication.</title>
        <authorList>
            <person name="Heidel A.J."/>
            <person name="Lawal H.M."/>
            <person name="Felder M."/>
            <person name="Schilde C."/>
            <person name="Helps N.R."/>
            <person name="Tunggal B."/>
            <person name="Rivero F."/>
            <person name="John U."/>
            <person name="Schleicher M."/>
            <person name="Eichinger L."/>
            <person name="Platzer M."/>
            <person name="Noegel A.A."/>
            <person name="Schaap P."/>
            <person name="Gloeckner G."/>
        </authorList>
    </citation>
    <scope>NUCLEOTIDE SEQUENCE [LARGE SCALE GENOMIC DNA]</scope>
    <source>
        <strain evidence="10">SH3</strain>
    </source>
</reference>
<dbReference type="STRING" id="1054147.F4PIG0"/>
<protein>
    <recommendedName>
        <fullName evidence="11">E3 UFM1-protein ligase 1 homolog</fullName>
    </recommendedName>
</protein>
<dbReference type="OMA" id="CILHASG"/>
<feature type="domain" description="E3 UFM1-protein ligase 1-like N-terminal" evidence="6">
    <location>
        <begin position="3"/>
        <end position="277"/>
    </location>
</feature>
<dbReference type="AlphaFoldDB" id="F4PIG0"/>
<keyword evidence="2" id="KW-0808">Transferase</keyword>
<dbReference type="RefSeq" id="XP_004363240.1">
    <property type="nucleotide sequence ID" value="XM_004363183.1"/>
</dbReference>
<dbReference type="Pfam" id="PF09743">
    <property type="entry name" value="E3_UFM1_ligase"/>
    <property type="match status" value="1"/>
</dbReference>
<sequence length="773" mass="87746">MEELEALRQRLSNIQKSQSAQRLSERNCIEIIVKMLELKMIDLIHTSTGREYITPKQLELEINDEILSHGGRVAITDLQSIIGVDMKYIQDTVDIIQKKDRSISIVYGDIVTKYYMDSIMDEINETLQVNGRLHISDLSQRFSLNYDILIEGINSRLGKRIHGIFENNVTLYTNDIIDRHKARVRGLFTALTKPTLINSLCKQYQMNDKLFVPQLNELIAQKRISGVVQGKGTQSVFIPTSFSVNRSKWIESFYKQNSYVSFSTLSNFQIVDPQTYLKNLFDDGTLLSSCIISNHIVNGIEESIRESITTSGWFDVTTLIPSILNNKDISVLISSCPSMKEKDTQVTILNENYVVSNSFIERAYSLLETMIQQKVQKQLILQESMATSQSSLATSIDGQNKPNSSKQKGGKGKQQVDIDDQQDIKPTKSGGKPTKKGGKKKRDDSDDEDYNAPQQKSKNNKKPSQLDHLPDMIQILKSFESMEGELTQHLGLYLRPRINQMWDSLVKEAKDKLENETNKTRKVKQSELAAHFTTQYLNLQLFKKGLDDLEGPNTILHKHLLKSICNNITNIIVETNASFHTLENTNCDTPAQRSVILSQLPPHVTKQLEKLVQSLTKSSITEFIDNLENVCNLCQIHLKSLDKKTEKTLLETHQQSLWEELDDNNQDIGAQYHAIVLLTYIKYKKRLVHAPPRSIPTLLESLSQEKIERGFMELLESTHKQVVDHIKEESSAIPIETIKQNVNNLISQLNPPHSLSPLSSTTTTSTTSTVSND</sequence>
<dbReference type="PANTHER" id="PTHR31057:SF0">
    <property type="entry name" value="E3 UFM1-PROTEIN LIGASE 1"/>
    <property type="match status" value="1"/>
</dbReference>